<gene>
    <name evidence="1" type="ORF">E8A74_49025</name>
</gene>
<dbReference type="Proteomes" id="UP000309215">
    <property type="component" value="Unassembled WGS sequence"/>
</dbReference>
<organism evidence="1 2">
    <name type="scientific">Polyangium fumosum</name>
    <dbReference type="NCBI Taxonomy" id="889272"/>
    <lineage>
        <taxon>Bacteria</taxon>
        <taxon>Pseudomonadati</taxon>
        <taxon>Myxococcota</taxon>
        <taxon>Polyangia</taxon>
        <taxon>Polyangiales</taxon>
        <taxon>Polyangiaceae</taxon>
        <taxon>Polyangium</taxon>
    </lineage>
</organism>
<dbReference type="RefSeq" id="WP_136936111.1">
    <property type="nucleotide sequence ID" value="NZ_SSMQ01000116.1"/>
</dbReference>
<keyword evidence="2" id="KW-1185">Reference proteome</keyword>
<dbReference type="OrthoDB" id="5529215at2"/>
<protein>
    <submittedName>
        <fullName evidence="1">Uncharacterized protein</fullName>
    </submittedName>
</protein>
<name>A0A4U1IIZ8_9BACT</name>
<dbReference type="AlphaFoldDB" id="A0A4U1IIZ8"/>
<reference evidence="1 2" key="1">
    <citation type="submission" date="2019-04" db="EMBL/GenBank/DDBJ databases">
        <authorList>
            <person name="Li Y."/>
            <person name="Wang J."/>
        </authorList>
    </citation>
    <scope>NUCLEOTIDE SEQUENCE [LARGE SCALE GENOMIC DNA]</scope>
    <source>
        <strain evidence="1 2">DSM 14668</strain>
    </source>
</reference>
<evidence type="ECO:0000313" key="2">
    <source>
        <dbReference type="Proteomes" id="UP000309215"/>
    </source>
</evidence>
<dbReference type="EMBL" id="SSMQ01000116">
    <property type="protein sequence ID" value="TKC93707.1"/>
    <property type="molecule type" value="Genomic_DNA"/>
</dbReference>
<accession>A0A4U1IIZ8</accession>
<comment type="caution">
    <text evidence="1">The sequence shown here is derived from an EMBL/GenBank/DDBJ whole genome shotgun (WGS) entry which is preliminary data.</text>
</comment>
<evidence type="ECO:0000313" key="1">
    <source>
        <dbReference type="EMBL" id="TKC93707.1"/>
    </source>
</evidence>
<sequence length="135" mass="14868">MSVAEIDSEAKQNVVETDAQYGPWTHCVVIMEQPPLWGDALPPEWRVSATLTLVDPLFGKEPVLADLPTVVVGPLIHKRQVVAMARYPGRVAKWSFRFESDAGRATARVWLHPGNAPVVDCGIFVVRHGLLSSRS</sequence>
<proteinExistence type="predicted"/>